<evidence type="ECO:0000313" key="5">
    <source>
        <dbReference type="EMBL" id="CAF3379476.1"/>
    </source>
</evidence>
<dbReference type="Gene3D" id="3.90.550.10">
    <property type="entry name" value="Spore Coat Polysaccharide Biosynthesis Protein SpsA, Chain A"/>
    <property type="match status" value="1"/>
</dbReference>
<evidence type="ECO:0000313" key="6">
    <source>
        <dbReference type="EMBL" id="CAF4298559.1"/>
    </source>
</evidence>
<dbReference type="Proteomes" id="UP000663825">
    <property type="component" value="Unassembled WGS sequence"/>
</dbReference>
<feature type="transmembrane region" description="Helical" evidence="3">
    <location>
        <begin position="934"/>
        <end position="953"/>
    </location>
</feature>
<dbReference type="InterPro" id="IPR029044">
    <property type="entry name" value="Nucleotide-diphossugar_trans"/>
</dbReference>
<keyword evidence="7" id="KW-1185">Reference proteome</keyword>
<comment type="caution">
    <text evidence="6">The sequence shown here is derived from an EMBL/GenBank/DDBJ whole genome shotgun (WGS) entry which is preliminary data.</text>
</comment>
<dbReference type="AlphaFoldDB" id="A0A820HU53"/>
<dbReference type="Pfam" id="PF03407">
    <property type="entry name" value="Nucleotid_trans"/>
    <property type="match status" value="1"/>
</dbReference>
<gene>
    <name evidence="5" type="ORF">TIS948_LOCUS25812</name>
    <name evidence="6" type="ORF">UJA718_LOCUS12485</name>
</gene>
<dbReference type="PANTHER" id="PTHR33604">
    <property type="entry name" value="OSJNBA0004B13.7 PROTEIN"/>
    <property type="match status" value="1"/>
</dbReference>
<dbReference type="InterPro" id="IPR005069">
    <property type="entry name" value="Nucl-diP-sugar_transferase"/>
</dbReference>
<comment type="similarity">
    <text evidence="1">Belongs to the glycosyltransferase 77 family.</text>
</comment>
<feature type="region of interest" description="Disordered" evidence="2">
    <location>
        <begin position="892"/>
        <end position="913"/>
    </location>
</feature>
<name>A0A820HU53_9BILA</name>
<keyword evidence="3" id="KW-1133">Transmembrane helix</keyword>
<evidence type="ECO:0000259" key="4">
    <source>
        <dbReference type="Pfam" id="PF03407"/>
    </source>
</evidence>
<evidence type="ECO:0000313" key="7">
    <source>
        <dbReference type="Proteomes" id="UP000663873"/>
    </source>
</evidence>
<evidence type="ECO:0000256" key="3">
    <source>
        <dbReference type="SAM" id="Phobius"/>
    </source>
</evidence>
<keyword evidence="3" id="KW-0812">Transmembrane</keyword>
<dbReference type="OrthoDB" id="2020070at2759"/>
<reference evidence="6" key="1">
    <citation type="submission" date="2021-02" db="EMBL/GenBank/DDBJ databases">
        <authorList>
            <person name="Nowell W R."/>
        </authorList>
    </citation>
    <scope>NUCLEOTIDE SEQUENCE</scope>
</reference>
<protein>
    <recommendedName>
        <fullName evidence="4">Nucleotide-diphospho-sugar transferase domain-containing protein</fullName>
    </recommendedName>
</protein>
<feature type="domain" description="Nucleotide-diphospho-sugar transferase" evidence="4">
    <location>
        <begin position="306"/>
        <end position="513"/>
    </location>
</feature>
<accession>A0A820HU53</accession>
<dbReference type="Proteomes" id="UP000663873">
    <property type="component" value="Unassembled WGS sequence"/>
</dbReference>
<proteinExistence type="inferred from homology"/>
<dbReference type="EMBL" id="CAJOBP010001621">
    <property type="protein sequence ID" value="CAF4298559.1"/>
    <property type="molecule type" value="Genomic_DNA"/>
</dbReference>
<sequence>MPNVDPIQHQIQTNAIWSWSQLLPMENIFLFFDDEKSCSFMRTLYQEISCQSLPLSKCFHSTYHRPYMNCVFDLAQRNIKTSILVFVNGDIILHNSVPHAISFVNTHFREFFLVGCRRDYVISRTLDYSDPANTLRDALNNSRINSTADIDFIAFKTDTPIYMAPFLVGVYRWGNWLLSEMLLRTNATVIDVTQSTFIIHQKLKELDGQKPLHHSSRIGAVYNDELTKNISGADYKVGFINNAPQILSGDCQKNQCELKDNLLQSEVILLKQRANAQKYIAVLAINRGHMPLVWNWVCWAKRIGFQNYILLAEDFEAYKILRAVNQPVFISLKQSLNIPSKSEAKHGSYDFQIITMYRLEFLMRVLRAGYHFLNADIDTIWLSNPFDSISQNLSITIQRQMHKKMKMSRGLIIVHATPQGRHFWQNVIKCESQFLVKLQEQQFYKNKLSASAFAKSECMNDHLKFTTVKFLDPYLFPDKRSFFDQHLSQSRGLVPVVIHENWLASLESKIKRLRSWDLLASTDSSCDSLENGIPYSLPDRTAPVRIRIRVLTYNRLKSLQRLLKSLQLANYSSDSVALDISIDRPSSKADVDEKNRWKQVIEYMGDGAHHSSKFRWSHGPLSITVHKKHVGLFGQWTLANNHQDVQLVLEDDIEVSPHFYIFLKQAINFYYMNQSNYDSRMFGLSLQHQHTVLGQRAGFPMRSIDKELNETGAPVFFKYQLLGTWGAVFFPEHWHAFLKWIATVKLDDMQAGCTPSGLVSTQWWMERYRTGRIWETWFIRFSFERGWYSLYTNFPNREAFAVSYRESGLNFNKTRGPMNPLVKYFQPHIHLNFTKNPPIFDFHFTRINPSTLLTIRSNLWHRHHFVNQCHIVDNNSHLENTTKTTTNLLSPNHKKISVTNPKRNESNTNASKHDQEHLAVDPILLSSLKYFEQFLLLQAIFIFIIAVAVAWLCRMKHRKSSSRRKQFRKLRVIYT</sequence>
<feature type="compositionally biased region" description="Polar residues" evidence="2">
    <location>
        <begin position="897"/>
        <end position="910"/>
    </location>
</feature>
<keyword evidence="3" id="KW-0472">Membrane</keyword>
<evidence type="ECO:0000256" key="2">
    <source>
        <dbReference type="SAM" id="MobiDB-lite"/>
    </source>
</evidence>
<evidence type="ECO:0000256" key="1">
    <source>
        <dbReference type="ARBA" id="ARBA00007033"/>
    </source>
</evidence>
<dbReference type="EMBL" id="CAJNXB010004519">
    <property type="protein sequence ID" value="CAF3379476.1"/>
    <property type="molecule type" value="Genomic_DNA"/>
</dbReference>
<dbReference type="PANTHER" id="PTHR33604:SF3">
    <property type="entry name" value="OSJNBA0004B13.7 PROTEIN"/>
    <property type="match status" value="1"/>
</dbReference>
<organism evidence="6 7">
    <name type="scientific">Rotaria socialis</name>
    <dbReference type="NCBI Taxonomy" id="392032"/>
    <lineage>
        <taxon>Eukaryota</taxon>
        <taxon>Metazoa</taxon>
        <taxon>Spiralia</taxon>
        <taxon>Gnathifera</taxon>
        <taxon>Rotifera</taxon>
        <taxon>Eurotatoria</taxon>
        <taxon>Bdelloidea</taxon>
        <taxon>Philodinida</taxon>
        <taxon>Philodinidae</taxon>
        <taxon>Rotaria</taxon>
    </lineage>
</organism>